<feature type="coiled-coil region" evidence="6">
    <location>
        <begin position="46"/>
        <end position="310"/>
    </location>
</feature>
<evidence type="ECO:0000259" key="8">
    <source>
        <dbReference type="PROSITE" id="PS50913"/>
    </source>
</evidence>
<gene>
    <name evidence="9" type="ORF">EDS130_LOCUS21551</name>
</gene>
<organism evidence="9 10">
    <name type="scientific">Adineta ricciae</name>
    <name type="common">Rotifer</name>
    <dbReference type="NCBI Taxonomy" id="249248"/>
    <lineage>
        <taxon>Eukaryota</taxon>
        <taxon>Metazoa</taxon>
        <taxon>Spiralia</taxon>
        <taxon>Gnathifera</taxon>
        <taxon>Rotifera</taxon>
        <taxon>Eurotatoria</taxon>
        <taxon>Bdelloidea</taxon>
        <taxon>Adinetida</taxon>
        <taxon>Adinetidae</taxon>
        <taxon>Adineta</taxon>
    </lineage>
</organism>
<dbReference type="InterPro" id="IPR007204">
    <property type="entry name" value="ARPC3"/>
</dbReference>
<evidence type="ECO:0000256" key="5">
    <source>
        <dbReference type="ARBA" id="ARBA00023212"/>
    </source>
</evidence>
<feature type="compositionally biased region" description="Low complexity" evidence="7">
    <location>
        <begin position="1362"/>
        <end position="1375"/>
    </location>
</feature>
<dbReference type="Gene3D" id="1.10.1760.10">
    <property type="entry name" value="Actin-related protein 2/3 complex subunit 3"/>
    <property type="match status" value="1"/>
</dbReference>
<evidence type="ECO:0000313" key="10">
    <source>
        <dbReference type="Proteomes" id="UP000663852"/>
    </source>
</evidence>
<dbReference type="InterPro" id="IPR000237">
    <property type="entry name" value="GRIP_dom"/>
</dbReference>
<dbReference type="GO" id="GO:0030833">
    <property type="term" value="P:regulation of actin filament polymerization"/>
    <property type="evidence" value="ECO:0007669"/>
    <property type="project" value="InterPro"/>
</dbReference>
<dbReference type="InterPro" id="IPR036753">
    <property type="entry name" value="ARPC3_sf"/>
</dbReference>
<keyword evidence="3" id="KW-0963">Cytoplasm</keyword>
<feature type="compositionally biased region" description="Polar residues" evidence="7">
    <location>
        <begin position="754"/>
        <end position="764"/>
    </location>
</feature>
<sequence length="1577" mass="183758">MASWWNSAGASNFTRGLTSITGQISSNFKDILSEASEETYDPVAELTRAKQHIEDLELRKETLVEECASLKKQCDELTMQKQAVEIKSDMLLAESRRVIEEKDNELKRLRENTNAATWNNTTDLNNTWTDILEDDQPEINEYLRYQRTIRDLKDENSHLRDELANLRKTFKAQQAERDQSHRDNEISQLEQAHAEQMSTCRRDYDEQIQKLQSRIAELEEWNKNHQEEELQKSIEVQKDVDDVDKDLLSQELEQANEKLNWYNEKFKEFINLQSNMELLVTNNKQLENELQLEQQNHQSALKRLEQFEANQQIVNNIDDLTHLLTEERQRCDALAADNDSMFRLLEETRVQHENQIKEKDKQIEDLNSQINNLQQQLETKENEYEKEINELQQFKEKQKEEEEHRLKESKLREMLEKQLVEVNEDLQTLENEKMELHNQIDDLKDQLQNKERQIQSFEHSMATPGSPTTMSSSPDTRARSPSPQTFEHLLELEAQILRNEQQTRELNSIYDRFVTLLPIELSSTDNHQSSLADKFTNLFEQWSTYVDTLSITQQELDSVKQLLIEKQDDLEKLQFDLDLSTTKLIEFQEQQTSLSHVNQSKNDEDNEEEIEQLLELHQFPQRAPSRQSIVSSTPGEKQQLIAQNELLSSLLAEKDRELISLQQAEKTREDLIKNLETLKKTLQQMELDKEVKQVELNDIRNVLDEKLRETSSLKKEKMYFIEKLAELEREKQEQQSIIQVSPKQQTSPDEDKPSTQISSSEETKGIYTQEQYEKLRSDHDQLVEFSKKQHEESLSYYNEYTRIVALYNELNTKHSQLQVDYDSLQSLIQQKNEAYLQCQNELNNYQNLLYHEKKKSEEIDLLRSTLIERDAKLQQLIDNETKLLVKQSELERDVKLLEQTNFEMKSAEQLFIEQLQQTNPEQMNSHLQQLANERDAVLAEKKQLLNDIESTRQKMLQFEERKKKYSSEIERLRTHLLKMEESYTTDLIAAEEREKTLRNQIAELEDSKNAQNELIQQLNTSGEQSKQTLATELGTLKYEYSKLEATNTNLNNQLQYQLKCSQNLQNVLEQFKRGTSKTSLFSPAHCLNLILEREQHINEHLRQYQDALREQTALAARLTVENNEIRARLAEYNEALSAAQRLNDQIEKNEALVSKFQNEIREKEKLIHQYEHNLRDLQSTSGSRVEKQLVKNILLSYFHTPVDKRQEVVPLLGALVGFSQDEYRKAIDATSTNNSNYAKGGAGWLSGWLGGNQPGNLARTRTQSETPVYDPNKSFTELLIQYVDQQSANNPQHPAAKFNTEEYLQRYDNANASGHLMRKPSLSASANPFVNSPHLSLNRQVPPVVLSTTNPTGVSLPPLPPSSSSAPTPASSSTAESSSTILKDLLKLFNLEQITSKSIMAYHSSFDKSKFRVGNMALLPIRTRYSGPAPIETSTENEDIIDEAMKFFRANIFFRNYDIKHDADRTLIYLTLYITECLRRLQKCQSRVQAQKELTALAISNFPIPGDSDFPLNGMFTKPTHDEVDKMKQYLEQLRKECSDRMVDRVIDPETDKPSKWWLCFVRRRFMDKSLLNIGTL</sequence>
<evidence type="ECO:0000256" key="3">
    <source>
        <dbReference type="ARBA" id="ARBA00022490"/>
    </source>
</evidence>
<keyword evidence="5" id="KW-0206">Cytoskeleton</keyword>
<comment type="similarity">
    <text evidence="2">Belongs to the ARPC3 family.</text>
</comment>
<accession>A0A814R8K3</accession>
<dbReference type="GO" id="GO:0005885">
    <property type="term" value="C:Arp2/3 protein complex"/>
    <property type="evidence" value="ECO:0007669"/>
    <property type="project" value="InterPro"/>
</dbReference>
<feature type="compositionally biased region" description="Polar residues" evidence="7">
    <location>
        <begin position="734"/>
        <end position="747"/>
    </location>
</feature>
<keyword evidence="6" id="KW-0175">Coiled coil</keyword>
<evidence type="ECO:0000313" key="9">
    <source>
        <dbReference type="EMBL" id="CAF1130505.1"/>
    </source>
</evidence>
<evidence type="ECO:0000256" key="1">
    <source>
        <dbReference type="ARBA" id="ARBA00004245"/>
    </source>
</evidence>
<evidence type="ECO:0000256" key="2">
    <source>
        <dbReference type="ARBA" id="ARBA00010856"/>
    </source>
</evidence>
<keyword evidence="4" id="KW-0009">Actin-binding</keyword>
<evidence type="ECO:0000256" key="7">
    <source>
        <dbReference type="SAM" id="MobiDB-lite"/>
    </source>
</evidence>
<dbReference type="PROSITE" id="PS50913">
    <property type="entry name" value="GRIP"/>
    <property type="match status" value="1"/>
</dbReference>
<comment type="caution">
    <text evidence="9">The sequence shown here is derived from an EMBL/GenBank/DDBJ whole genome shotgun (WGS) entry which is preliminary data.</text>
</comment>
<dbReference type="EMBL" id="CAJNOJ010000109">
    <property type="protein sequence ID" value="CAF1130505.1"/>
    <property type="molecule type" value="Genomic_DNA"/>
</dbReference>
<dbReference type="OrthoDB" id="425925at2759"/>
<feature type="region of interest" description="Disordered" evidence="7">
    <location>
        <begin position="1346"/>
        <end position="1375"/>
    </location>
</feature>
<feature type="compositionally biased region" description="Low complexity" evidence="7">
    <location>
        <begin position="460"/>
        <end position="474"/>
    </location>
</feature>
<proteinExistence type="inferred from homology"/>
<dbReference type="SUPFAM" id="SSF69060">
    <property type="entry name" value="Arp2/3 complex 21 kDa subunit ARPC3"/>
    <property type="match status" value="1"/>
</dbReference>
<reference evidence="9" key="1">
    <citation type="submission" date="2021-02" db="EMBL/GenBank/DDBJ databases">
        <authorList>
            <person name="Nowell W R."/>
        </authorList>
    </citation>
    <scope>NUCLEOTIDE SEQUENCE</scope>
</reference>
<evidence type="ECO:0000256" key="4">
    <source>
        <dbReference type="ARBA" id="ARBA00023203"/>
    </source>
</evidence>
<dbReference type="PANTHER" id="PTHR12391">
    <property type="entry name" value="ARP2/3 COMPLEX 21 KD SUBUNIT"/>
    <property type="match status" value="1"/>
</dbReference>
<dbReference type="Proteomes" id="UP000663852">
    <property type="component" value="Unassembled WGS sequence"/>
</dbReference>
<feature type="coiled-coil region" evidence="6">
    <location>
        <begin position="807"/>
        <end position="848"/>
    </location>
</feature>
<feature type="coiled-coil region" evidence="6">
    <location>
        <begin position="927"/>
        <end position="1053"/>
    </location>
</feature>
<comment type="subcellular location">
    <subcellularLocation>
        <location evidence="1">Cytoplasm</location>
        <location evidence="1">Cytoskeleton</location>
    </subcellularLocation>
</comment>
<evidence type="ECO:0000256" key="6">
    <source>
        <dbReference type="SAM" id="Coils"/>
    </source>
</evidence>
<dbReference type="GO" id="GO:0034314">
    <property type="term" value="P:Arp2/3 complex-mediated actin nucleation"/>
    <property type="evidence" value="ECO:0007669"/>
    <property type="project" value="InterPro"/>
</dbReference>
<feature type="domain" description="GRIP" evidence="8">
    <location>
        <begin position="1180"/>
        <end position="1229"/>
    </location>
</feature>
<feature type="region of interest" description="Disordered" evidence="7">
    <location>
        <begin position="457"/>
        <end position="483"/>
    </location>
</feature>
<name>A0A814R8K3_ADIRI</name>
<feature type="coiled-coil region" evidence="6">
    <location>
        <begin position="654"/>
        <end position="716"/>
    </location>
</feature>
<protein>
    <recommendedName>
        <fullName evidence="8">GRIP domain-containing protein</fullName>
    </recommendedName>
</protein>
<dbReference type="GO" id="GO:0003779">
    <property type="term" value="F:actin binding"/>
    <property type="evidence" value="ECO:0007669"/>
    <property type="project" value="UniProtKB-KW"/>
</dbReference>
<feature type="region of interest" description="Disordered" evidence="7">
    <location>
        <begin position="734"/>
        <end position="764"/>
    </location>
</feature>
<dbReference type="Pfam" id="PF04062">
    <property type="entry name" value="P21-Arc"/>
    <property type="match status" value="1"/>
</dbReference>
<feature type="coiled-coil region" evidence="6">
    <location>
        <begin position="1101"/>
        <end position="1180"/>
    </location>
</feature>